<dbReference type="InterPro" id="IPR008971">
    <property type="entry name" value="HSP40/DnaJ_pept-bd"/>
</dbReference>
<dbReference type="FunFam" id="2.60.260.20:FF:000003">
    <property type="entry name" value="DnaJ subfamily A member 2"/>
    <property type="match status" value="1"/>
</dbReference>
<dbReference type="HAMAP" id="MF_01152">
    <property type="entry name" value="DnaJ"/>
    <property type="match status" value="1"/>
</dbReference>
<proteinExistence type="inferred from homology"/>
<keyword evidence="12" id="KW-0256">Endoplasmic reticulum</keyword>
<keyword evidence="19" id="KW-0449">Lipoprotein</keyword>
<feature type="domain" description="J" evidence="24">
    <location>
        <begin position="6"/>
        <end position="70"/>
    </location>
</feature>
<protein>
    <recommendedName>
        <fullName evidence="20">DnaJ homolog subfamily A member 1</fullName>
    </recommendedName>
</protein>
<dbReference type="GO" id="GO:0005634">
    <property type="term" value="C:nucleus"/>
    <property type="evidence" value="ECO:0007669"/>
    <property type="project" value="UniProtKB-SubCell"/>
</dbReference>
<feature type="compositionally biased region" description="Basic and acidic residues" evidence="23">
    <location>
        <begin position="375"/>
        <end position="389"/>
    </location>
</feature>
<keyword evidence="18" id="KW-0539">Nucleus</keyword>
<dbReference type="FunFam" id="1.10.287.110:FF:000014">
    <property type="entry name" value="dnaJ homolog subfamily A member 1"/>
    <property type="match status" value="1"/>
</dbReference>
<dbReference type="Gene3D" id="2.60.260.20">
    <property type="entry name" value="Urease metallochaperone UreE, N-terminal domain"/>
    <property type="match status" value="2"/>
</dbReference>
<keyword evidence="27" id="KW-1185">Reference proteome</keyword>
<evidence type="ECO:0000256" key="2">
    <source>
        <dbReference type="ARBA" id="ARBA00004144"/>
    </source>
</evidence>
<evidence type="ECO:0000256" key="14">
    <source>
        <dbReference type="ARBA" id="ARBA00022848"/>
    </source>
</evidence>
<dbReference type="GO" id="GO:0006457">
    <property type="term" value="P:protein folding"/>
    <property type="evidence" value="ECO:0007669"/>
    <property type="project" value="InterPro"/>
</dbReference>
<dbReference type="Proteomes" id="UP001374579">
    <property type="component" value="Unassembled WGS sequence"/>
</dbReference>
<evidence type="ECO:0000256" key="17">
    <source>
        <dbReference type="ARBA" id="ARBA00023136"/>
    </source>
</evidence>
<dbReference type="EMBL" id="JBAMIC010000014">
    <property type="protein sequence ID" value="KAK7095955.1"/>
    <property type="molecule type" value="Genomic_DNA"/>
</dbReference>
<evidence type="ECO:0000256" key="21">
    <source>
        <dbReference type="ARBA" id="ARBA00046752"/>
    </source>
</evidence>
<dbReference type="GO" id="GO:0016020">
    <property type="term" value="C:membrane"/>
    <property type="evidence" value="ECO:0007669"/>
    <property type="project" value="UniProtKB-SubCell"/>
</dbReference>
<dbReference type="InterPro" id="IPR036869">
    <property type="entry name" value="J_dom_sf"/>
</dbReference>
<dbReference type="GO" id="GO:0009408">
    <property type="term" value="P:response to heat"/>
    <property type="evidence" value="ECO:0007669"/>
    <property type="project" value="InterPro"/>
</dbReference>
<dbReference type="InterPro" id="IPR001623">
    <property type="entry name" value="DnaJ_domain"/>
</dbReference>
<dbReference type="CDD" id="cd06257">
    <property type="entry name" value="DnaJ"/>
    <property type="match status" value="1"/>
</dbReference>
<evidence type="ECO:0000256" key="20">
    <source>
        <dbReference type="ARBA" id="ARBA00040977"/>
    </source>
</evidence>
<evidence type="ECO:0000256" key="5">
    <source>
        <dbReference type="ARBA" id="ARBA00004635"/>
    </source>
</evidence>
<keyword evidence="14" id="KW-0492">Microsome</keyword>
<evidence type="ECO:0000256" key="22">
    <source>
        <dbReference type="PROSITE-ProRule" id="PRU00546"/>
    </source>
</evidence>
<feature type="region of interest" description="Disordered" evidence="23">
    <location>
        <begin position="372"/>
        <end position="407"/>
    </location>
</feature>
<comment type="subunit">
    <text evidence="21">Identified in a complex with HSPA1B and BAX. Interacts with RNF207.</text>
</comment>
<dbReference type="PANTHER" id="PTHR43888">
    <property type="entry name" value="DNAJ-LIKE-2, ISOFORM A-RELATED"/>
    <property type="match status" value="1"/>
</dbReference>
<keyword evidence="8" id="KW-0597">Phosphoprotein</keyword>
<evidence type="ECO:0000256" key="1">
    <source>
        <dbReference type="ARBA" id="ARBA00004123"/>
    </source>
</evidence>
<keyword evidence="10" id="KW-0677">Repeat</keyword>
<dbReference type="GO" id="GO:0005739">
    <property type="term" value="C:mitochondrion"/>
    <property type="evidence" value="ECO:0007669"/>
    <property type="project" value="UniProtKB-SubCell"/>
</dbReference>
<dbReference type="InterPro" id="IPR002939">
    <property type="entry name" value="DnaJ_C"/>
</dbReference>
<evidence type="ECO:0000256" key="10">
    <source>
        <dbReference type="ARBA" id="ARBA00022737"/>
    </source>
</evidence>
<dbReference type="InterPro" id="IPR044713">
    <property type="entry name" value="DNJA1/2-like"/>
</dbReference>
<dbReference type="PROSITE" id="PS51188">
    <property type="entry name" value="ZF_CR"/>
    <property type="match status" value="1"/>
</dbReference>
<dbReference type="CDD" id="cd10719">
    <property type="entry name" value="DnaJ_zf"/>
    <property type="match status" value="1"/>
</dbReference>
<name>A0AAN9AYZ5_9CAEN</name>
<feature type="zinc finger region" description="CR-type" evidence="22">
    <location>
        <begin position="129"/>
        <end position="213"/>
    </location>
</feature>
<keyword evidence="13 22" id="KW-0862">Zinc</keyword>
<evidence type="ECO:0000259" key="25">
    <source>
        <dbReference type="PROSITE" id="PS51188"/>
    </source>
</evidence>
<evidence type="ECO:0000256" key="13">
    <source>
        <dbReference type="ARBA" id="ARBA00022833"/>
    </source>
</evidence>
<evidence type="ECO:0000256" key="6">
    <source>
        <dbReference type="ARBA" id="ARBA00022481"/>
    </source>
</evidence>
<evidence type="ECO:0000313" key="27">
    <source>
        <dbReference type="Proteomes" id="UP001374579"/>
    </source>
</evidence>
<dbReference type="SUPFAM" id="SSF57938">
    <property type="entry name" value="DnaJ/Hsp40 cysteine-rich domain"/>
    <property type="match status" value="1"/>
</dbReference>
<dbReference type="CDD" id="cd10747">
    <property type="entry name" value="DnaJ_C"/>
    <property type="match status" value="1"/>
</dbReference>
<evidence type="ECO:0000256" key="8">
    <source>
        <dbReference type="ARBA" id="ARBA00022553"/>
    </source>
</evidence>
<dbReference type="InterPro" id="IPR001305">
    <property type="entry name" value="HSP_DnaJ_Cys-rich_dom"/>
</dbReference>
<feature type="domain" description="CR-type" evidence="25">
    <location>
        <begin position="129"/>
        <end position="213"/>
    </location>
</feature>
<dbReference type="Pfam" id="PF01556">
    <property type="entry name" value="DnaJ_C"/>
    <property type="match status" value="1"/>
</dbReference>
<dbReference type="Gene3D" id="1.10.287.110">
    <property type="entry name" value="DnaJ domain"/>
    <property type="match status" value="1"/>
</dbReference>
<evidence type="ECO:0000256" key="19">
    <source>
        <dbReference type="ARBA" id="ARBA00023288"/>
    </source>
</evidence>
<dbReference type="SUPFAM" id="SSF46565">
    <property type="entry name" value="Chaperone J-domain"/>
    <property type="match status" value="1"/>
</dbReference>
<evidence type="ECO:0000256" key="16">
    <source>
        <dbReference type="ARBA" id="ARBA00023128"/>
    </source>
</evidence>
<dbReference type="GO" id="GO:0008270">
    <property type="term" value="F:zinc ion binding"/>
    <property type="evidence" value="ECO:0007669"/>
    <property type="project" value="UniProtKB-KW"/>
</dbReference>
<keyword evidence="6" id="KW-0488">Methylation</keyword>
<dbReference type="AlphaFoldDB" id="A0AAN9AYZ5"/>
<dbReference type="Pfam" id="PF00226">
    <property type="entry name" value="DnaJ"/>
    <property type="match status" value="1"/>
</dbReference>
<organism evidence="26 27">
    <name type="scientific">Littorina saxatilis</name>
    <dbReference type="NCBI Taxonomy" id="31220"/>
    <lineage>
        <taxon>Eukaryota</taxon>
        <taxon>Metazoa</taxon>
        <taxon>Spiralia</taxon>
        <taxon>Lophotrochozoa</taxon>
        <taxon>Mollusca</taxon>
        <taxon>Gastropoda</taxon>
        <taxon>Caenogastropoda</taxon>
        <taxon>Littorinimorpha</taxon>
        <taxon>Littorinoidea</taxon>
        <taxon>Littorinidae</taxon>
        <taxon>Littorina</taxon>
    </lineage>
</organism>
<keyword evidence="17" id="KW-0472">Membrane</keyword>
<keyword evidence="11 22" id="KW-0863">Zinc-finger</keyword>
<dbReference type="PROSITE" id="PS50076">
    <property type="entry name" value="DNAJ_2"/>
    <property type="match status" value="1"/>
</dbReference>
<evidence type="ECO:0000256" key="12">
    <source>
        <dbReference type="ARBA" id="ARBA00022824"/>
    </source>
</evidence>
<evidence type="ECO:0000256" key="7">
    <source>
        <dbReference type="ARBA" id="ARBA00022490"/>
    </source>
</evidence>
<dbReference type="GO" id="GO:0051082">
    <property type="term" value="F:unfolded protein binding"/>
    <property type="evidence" value="ECO:0007669"/>
    <property type="project" value="InterPro"/>
</dbReference>
<accession>A0AAN9AYZ5</accession>
<gene>
    <name evidence="26" type="ORF">V1264_005306</name>
</gene>
<dbReference type="FunFam" id="2.10.230.10:FF:000005">
    <property type="entry name" value="DnaJ homolog subfamily A member 1"/>
    <property type="match status" value="1"/>
</dbReference>
<keyword evidence="7" id="KW-0963">Cytoplasm</keyword>
<evidence type="ECO:0000256" key="18">
    <source>
        <dbReference type="ARBA" id="ARBA00023242"/>
    </source>
</evidence>
<sequence>MVKETKYYDILGVPPTASESDLKKAYRKMALKYHPDKNPGEEAEEKFKEISQAYEVLADAKKREVYDRGGEEAIKGGGSGSGMDFHSPMDIFDMFFGGGGGGGRRQQGPRRGKDVVHQLKINLEDMYNGATRKLALQKNVICSKCEGRGGKEGAVTKCTNCRGTGMQVRVQQLGPGMVQQIQSMCHECRGEGECIDPKLRCKTCVGQKIVKERKILEVHIDKGMKDGQQIRFSGEGDQEPGLEPGDIVIVLDEKEHPQFHRRGTDLITHKELQLVEALCGFQKTIKTLDGRSLVITCLPGEVVADRAIKCVMGEGMPVYRDPFEKGRLIVQFNVKFPDKIDPAKIATLETCLPPREEEIIPDGSEHVTLLAYDPSEDRGRGGLHRRGEAYDSDDDQPGGQRVQCASH</sequence>
<keyword evidence="9 22" id="KW-0479">Metal-binding</keyword>
<dbReference type="FunFam" id="2.60.260.20:FF:000068">
    <property type="entry name" value="Chaperone protein dnaJ 3"/>
    <property type="match status" value="1"/>
</dbReference>
<dbReference type="SUPFAM" id="SSF49493">
    <property type="entry name" value="HSP40/DnaJ peptide-binding domain"/>
    <property type="match status" value="2"/>
</dbReference>
<dbReference type="PRINTS" id="PR00625">
    <property type="entry name" value="JDOMAIN"/>
</dbReference>
<dbReference type="InterPro" id="IPR012724">
    <property type="entry name" value="DnaJ"/>
</dbReference>
<dbReference type="PROSITE" id="PS00636">
    <property type="entry name" value="DNAJ_1"/>
    <property type="match status" value="1"/>
</dbReference>
<evidence type="ECO:0000259" key="24">
    <source>
        <dbReference type="PROSITE" id="PS50076"/>
    </source>
</evidence>
<dbReference type="InterPro" id="IPR018253">
    <property type="entry name" value="DnaJ_domain_CS"/>
</dbReference>
<keyword evidence="16" id="KW-0496">Mitochondrion</keyword>
<dbReference type="Gene3D" id="2.10.230.10">
    <property type="entry name" value="Heat shock protein DnaJ, cysteine-rich domain"/>
    <property type="match status" value="1"/>
</dbReference>
<evidence type="ECO:0000256" key="3">
    <source>
        <dbReference type="ARBA" id="ARBA00004173"/>
    </source>
</evidence>
<evidence type="ECO:0000313" key="26">
    <source>
        <dbReference type="EMBL" id="KAK7095955.1"/>
    </source>
</evidence>
<evidence type="ECO:0000256" key="11">
    <source>
        <dbReference type="ARBA" id="ARBA00022771"/>
    </source>
</evidence>
<evidence type="ECO:0000256" key="15">
    <source>
        <dbReference type="ARBA" id="ARBA00022990"/>
    </source>
</evidence>
<evidence type="ECO:0000256" key="4">
    <source>
        <dbReference type="ARBA" id="ARBA00004556"/>
    </source>
</evidence>
<dbReference type="SMART" id="SM00271">
    <property type="entry name" value="DnaJ"/>
    <property type="match status" value="1"/>
</dbReference>
<comment type="caution">
    <text evidence="26">The sequence shown here is derived from an EMBL/GenBank/DDBJ whole genome shotgun (WGS) entry which is preliminary data.</text>
</comment>
<reference evidence="26 27" key="1">
    <citation type="submission" date="2024-02" db="EMBL/GenBank/DDBJ databases">
        <title>Chromosome-scale genome assembly of the rough periwinkle Littorina saxatilis.</title>
        <authorList>
            <person name="De Jode A."/>
            <person name="Faria R."/>
            <person name="Formenti G."/>
            <person name="Sims Y."/>
            <person name="Smith T.P."/>
            <person name="Tracey A."/>
            <person name="Wood J.M.D."/>
            <person name="Zagrodzka Z.B."/>
            <person name="Johannesson K."/>
            <person name="Butlin R.K."/>
            <person name="Leder E.H."/>
        </authorList>
    </citation>
    <scope>NUCLEOTIDE SEQUENCE [LARGE SCALE GENOMIC DNA]</scope>
    <source>
        <strain evidence="26">Snail1</strain>
        <tissue evidence="26">Muscle</tissue>
    </source>
</reference>
<dbReference type="GO" id="GO:0030544">
    <property type="term" value="F:Hsp70 protein binding"/>
    <property type="evidence" value="ECO:0007669"/>
    <property type="project" value="InterPro"/>
</dbReference>
<dbReference type="Pfam" id="PF00684">
    <property type="entry name" value="DnaJ_CXXCXGXG"/>
    <property type="match status" value="1"/>
</dbReference>
<evidence type="ECO:0000256" key="23">
    <source>
        <dbReference type="SAM" id="MobiDB-lite"/>
    </source>
</evidence>
<evidence type="ECO:0000256" key="9">
    <source>
        <dbReference type="ARBA" id="ARBA00022723"/>
    </source>
</evidence>
<keyword evidence="15" id="KW-0007">Acetylation</keyword>
<dbReference type="GO" id="GO:0048471">
    <property type="term" value="C:perinuclear region of cytoplasm"/>
    <property type="evidence" value="ECO:0007669"/>
    <property type="project" value="UniProtKB-SubCell"/>
</dbReference>
<dbReference type="InterPro" id="IPR036410">
    <property type="entry name" value="HSP_DnaJ_Cys-rich_dom_sf"/>
</dbReference>
<dbReference type="GO" id="GO:0005524">
    <property type="term" value="F:ATP binding"/>
    <property type="evidence" value="ECO:0007669"/>
    <property type="project" value="InterPro"/>
</dbReference>
<comment type="subcellular location">
    <subcellularLocation>
        <location evidence="4">Cytoplasm</location>
        <location evidence="4">Perinuclear region</location>
    </subcellularLocation>
    <subcellularLocation>
        <location evidence="5">Membrane</location>
        <topology evidence="5">Lipid-anchor</topology>
    </subcellularLocation>
    <subcellularLocation>
        <location evidence="2">Microsome</location>
    </subcellularLocation>
    <subcellularLocation>
        <location evidence="3">Mitochondrion</location>
    </subcellularLocation>
    <subcellularLocation>
        <location evidence="1">Nucleus</location>
    </subcellularLocation>
</comment>